<accession>A0A0E9RZZ1</accession>
<dbReference type="EMBL" id="GBXM01074627">
    <property type="protein sequence ID" value="JAH33950.1"/>
    <property type="molecule type" value="Transcribed_RNA"/>
</dbReference>
<reference evidence="2" key="1">
    <citation type="submission" date="2014-11" db="EMBL/GenBank/DDBJ databases">
        <authorList>
            <person name="Amaro Gonzalez C."/>
        </authorList>
    </citation>
    <scope>NUCLEOTIDE SEQUENCE</scope>
</reference>
<evidence type="ECO:0000256" key="1">
    <source>
        <dbReference type="SAM" id="MobiDB-lite"/>
    </source>
</evidence>
<dbReference type="AlphaFoldDB" id="A0A0E9RZZ1"/>
<name>A0A0E9RZZ1_ANGAN</name>
<organism evidence="2">
    <name type="scientific">Anguilla anguilla</name>
    <name type="common">European freshwater eel</name>
    <name type="synonym">Muraena anguilla</name>
    <dbReference type="NCBI Taxonomy" id="7936"/>
    <lineage>
        <taxon>Eukaryota</taxon>
        <taxon>Metazoa</taxon>
        <taxon>Chordata</taxon>
        <taxon>Craniata</taxon>
        <taxon>Vertebrata</taxon>
        <taxon>Euteleostomi</taxon>
        <taxon>Actinopterygii</taxon>
        <taxon>Neopterygii</taxon>
        <taxon>Teleostei</taxon>
        <taxon>Anguilliformes</taxon>
        <taxon>Anguillidae</taxon>
        <taxon>Anguilla</taxon>
    </lineage>
</organism>
<proteinExistence type="predicted"/>
<evidence type="ECO:0000313" key="2">
    <source>
        <dbReference type="EMBL" id="JAH33950.1"/>
    </source>
</evidence>
<feature type="region of interest" description="Disordered" evidence="1">
    <location>
        <begin position="1"/>
        <end position="24"/>
    </location>
</feature>
<reference evidence="2" key="2">
    <citation type="journal article" date="2015" name="Fish Shellfish Immunol.">
        <title>Early steps in the European eel (Anguilla anguilla)-Vibrio vulnificus interaction in the gills: Role of the RtxA13 toxin.</title>
        <authorList>
            <person name="Callol A."/>
            <person name="Pajuelo D."/>
            <person name="Ebbesson L."/>
            <person name="Teles M."/>
            <person name="MacKenzie S."/>
            <person name="Amaro C."/>
        </authorList>
    </citation>
    <scope>NUCLEOTIDE SEQUENCE</scope>
</reference>
<protein>
    <submittedName>
        <fullName evidence="2">Uncharacterized protein</fullName>
    </submittedName>
</protein>
<sequence length="24" mass="2636">MNLSFPSKKPHSQGTSVTWGPHVI</sequence>